<feature type="region of interest" description="Disordered" evidence="1">
    <location>
        <begin position="1"/>
        <end position="21"/>
    </location>
</feature>
<dbReference type="EMBL" id="CAUWAG010000012">
    <property type="protein sequence ID" value="CAJ2509660.1"/>
    <property type="molecule type" value="Genomic_DNA"/>
</dbReference>
<accession>A0AAI8VRC7</accession>
<reference evidence="2" key="1">
    <citation type="submission" date="2023-10" db="EMBL/GenBank/DDBJ databases">
        <authorList>
            <person name="Hackl T."/>
        </authorList>
    </citation>
    <scope>NUCLEOTIDE SEQUENCE</scope>
</reference>
<comment type="caution">
    <text evidence="2">The sequence shown here is derived from an EMBL/GenBank/DDBJ whole genome shotgun (WGS) entry which is preliminary data.</text>
</comment>
<evidence type="ECO:0000256" key="1">
    <source>
        <dbReference type="SAM" id="MobiDB-lite"/>
    </source>
</evidence>
<keyword evidence="3" id="KW-1185">Reference proteome</keyword>
<organism evidence="2 3">
    <name type="scientific">Anthostomella pinea</name>
    <dbReference type="NCBI Taxonomy" id="933095"/>
    <lineage>
        <taxon>Eukaryota</taxon>
        <taxon>Fungi</taxon>
        <taxon>Dikarya</taxon>
        <taxon>Ascomycota</taxon>
        <taxon>Pezizomycotina</taxon>
        <taxon>Sordariomycetes</taxon>
        <taxon>Xylariomycetidae</taxon>
        <taxon>Xylariales</taxon>
        <taxon>Xylariaceae</taxon>
        <taxon>Anthostomella</taxon>
    </lineage>
</organism>
<protein>
    <submittedName>
        <fullName evidence="2">Uu.00g146860.m01.CDS01</fullName>
    </submittedName>
</protein>
<name>A0AAI8VRC7_9PEZI</name>
<evidence type="ECO:0000313" key="2">
    <source>
        <dbReference type="EMBL" id="CAJ2509660.1"/>
    </source>
</evidence>
<gene>
    <name evidence="2" type="ORF">KHLLAP_LOCUS10128</name>
</gene>
<proteinExistence type="predicted"/>
<dbReference type="AlphaFoldDB" id="A0AAI8VRC7"/>
<sequence>MSTPLSERPVVPDDGDPKETVETVSAADEWAYAEIAVAPRGFDQLSTDRMA</sequence>
<dbReference type="Proteomes" id="UP001295740">
    <property type="component" value="Unassembled WGS sequence"/>
</dbReference>
<evidence type="ECO:0000313" key="3">
    <source>
        <dbReference type="Proteomes" id="UP001295740"/>
    </source>
</evidence>